<name>A0A7K4MYB8_9ARCH</name>
<accession>A0A7K4MYB8</accession>
<dbReference type="AlphaFoldDB" id="A0A7K4MYB8"/>
<gene>
    <name evidence="2" type="ORF">HX858_09455</name>
</gene>
<protein>
    <submittedName>
        <fullName evidence="2">Uncharacterized protein</fullName>
    </submittedName>
</protein>
<dbReference type="Proteomes" id="UP000575480">
    <property type="component" value="Unassembled WGS sequence"/>
</dbReference>
<evidence type="ECO:0000313" key="3">
    <source>
        <dbReference type="Proteomes" id="UP000575480"/>
    </source>
</evidence>
<keyword evidence="1" id="KW-0812">Transmembrane</keyword>
<comment type="caution">
    <text evidence="2">The sequence shown here is derived from an EMBL/GenBank/DDBJ whole genome shotgun (WGS) entry which is preliminary data.</text>
</comment>
<keyword evidence="1" id="KW-1133">Transmembrane helix</keyword>
<feature type="transmembrane region" description="Helical" evidence="1">
    <location>
        <begin position="67"/>
        <end position="88"/>
    </location>
</feature>
<evidence type="ECO:0000256" key="1">
    <source>
        <dbReference type="SAM" id="Phobius"/>
    </source>
</evidence>
<proteinExistence type="predicted"/>
<feature type="transmembrane region" description="Helical" evidence="1">
    <location>
        <begin position="5"/>
        <end position="22"/>
    </location>
</feature>
<sequence>MCPVCWINGLIAFLIGMGLLAVDSPYTPFLIGIAAILTMYAMWKLWQGYKKGRNFSKEQRSQNWRAIRRFAYGLVVGSVITSVVWYSVEHEALHGNHHAPAHTHSVE</sequence>
<evidence type="ECO:0000313" key="2">
    <source>
        <dbReference type="EMBL" id="NWJ57953.1"/>
    </source>
</evidence>
<keyword evidence="1" id="KW-0472">Membrane</keyword>
<reference evidence="2 3" key="1">
    <citation type="journal article" date="2019" name="Environ. Microbiol.">
        <title>Genomics insights into ecotype formation of ammonia-oxidizing archaea in the deep ocean.</title>
        <authorList>
            <person name="Wang Y."/>
            <person name="Huang J.M."/>
            <person name="Cui G.J."/>
            <person name="Nunoura T."/>
            <person name="Takaki Y."/>
            <person name="Li W.L."/>
            <person name="Li J."/>
            <person name="Gao Z.M."/>
            <person name="Takai K."/>
            <person name="Zhang A.Q."/>
            <person name="Stepanauskas R."/>
        </authorList>
    </citation>
    <scope>NUCLEOTIDE SEQUENCE [LARGE SCALE GENOMIC DNA]</scope>
    <source>
        <strain evidence="2 3">L15a</strain>
    </source>
</reference>
<dbReference type="EMBL" id="JACATH010000030">
    <property type="protein sequence ID" value="NWJ57953.1"/>
    <property type="molecule type" value="Genomic_DNA"/>
</dbReference>
<feature type="transmembrane region" description="Helical" evidence="1">
    <location>
        <begin position="28"/>
        <end position="46"/>
    </location>
</feature>
<organism evidence="2 3">
    <name type="scientific">Marine Group I thaumarchaeote</name>
    <dbReference type="NCBI Taxonomy" id="2511932"/>
    <lineage>
        <taxon>Archaea</taxon>
        <taxon>Nitrososphaerota</taxon>
        <taxon>Marine Group I</taxon>
    </lineage>
</organism>